<keyword evidence="6" id="KW-0067">ATP-binding</keyword>
<feature type="domain" description="Disease resistance N-terminal" evidence="9">
    <location>
        <begin position="9"/>
        <end position="92"/>
    </location>
</feature>
<dbReference type="EMBL" id="CM009756">
    <property type="protein sequence ID" value="PUZ43864.1"/>
    <property type="molecule type" value="Genomic_DNA"/>
</dbReference>
<evidence type="ECO:0000259" key="9">
    <source>
        <dbReference type="Pfam" id="PF18052"/>
    </source>
</evidence>
<dbReference type="Pfam" id="PF00931">
    <property type="entry name" value="NB-ARC"/>
    <property type="match status" value="1"/>
</dbReference>
<evidence type="ECO:0000256" key="2">
    <source>
        <dbReference type="ARBA" id="ARBA00022614"/>
    </source>
</evidence>
<evidence type="ECO:0000313" key="11">
    <source>
        <dbReference type="EMBL" id="PUZ43864.1"/>
    </source>
</evidence>
<proteinExistence type="inferred from homology"/>
<dbReference type="InterPro" id="IPR042197">
    <property type="entry name" value="Apaf_helical"/>
</dbReference>
<protein>
    <recommendedName>
        <fullName evidence="13">AAA+ ATPase domain-containing protein</fullName>
    </recommendedName>
</protein>
<keyword evidence="2" id="KW-0433">Leucine-rich repeat</keyword>
<accession>A0A2T7CKK0</accession>
<organism evidence="11 12">
    <name type="scientific">Panicum hallii var. hallii</name>
    <dbReference type="NCBI Taxonomy" id="1504633"/>
    <lineage>
        <taxon>Eukaryota</taxon>
        <taxon>Viridiplantae</taxon>
        <taxon>Streptophyta</taxon>
        <taxon>Embryophyta</taxon>
        <taxon>Tracheophyta</taxon>
        <taxon>Spermatophyta</taxon>
        <taxon>Magnoliopsida</taxon>
        <taxon>Liliopsida</taxon>
        <taxon>Poales</taxon>
        <taxon>Poaceae</taxon>
        <taxon>PACMAD clade</taxon>
        <taxon>Panicoideae</taxon>
        <taxon>Panicodae</taxon>
        <taxon>Paniceae</taxon>
        <taxon>Panicinae</taxon>
        <taxon>Panicum</taxon>
        <taxon>Panicum sect. Panicum</taxon>
    </lineage>
</organism>
<dbReference type="Gene3D" id="1.10.8.430">
    <property type="entry name" value="Helical domain of apoptotic protease-activating factors"/>
    <property type="match status" value="1"/>
</dbReference>
<evidence type="ECO:0000256" key="7">
    <source>
        <dbReference type="SAM" id="MobiDB-lite"/>
    </source>
</evidence>
<evidence type="ECO:0000256" key="5">
    <source>
        <dbReference type="ARBA" id="ARBA00022821"/>
    </source>
</evidence>
<evidence type="ECO:0000313" key="12">
    <source>
        <dbReference type="Proteomes" id="UP000244336"/>
    </source>
</evidence>
<dbReference type="InterPro" id="IPR041118">
    <property type="entry name" value="Rx_N"/>
</dbReference>
<evidence type="ECO:0008006" key="13">
    <source>
        <dbReference type="Google" id="ProtNLM"/>
    </source>
</evidence>
<dbReference type="SUPFAM" id="SSF52540">
    <property type="entry name" value="P-loop containing nucleoside triphosphate hydrolases"/>
    <property type="match status" value="1"/>
</dbReference>
<dbReference type="Pfam" id="PF23559">
    <property type="entry name" value="WHD_DRP"/>
    <property type="match status" value="1"/>
</dbReference>
<comment type="similarity">
    <text evidence="1">Belongs to the disease resistance NB-LRR family.</text>
</comment>
<dbReference type="GO" id="GO:0043531">
    <property type="term" value="F:ADP binding"/>
    <property type="evidence" value="ECO:0007669"/>
    <property type="project" value="InterPro"/>
</dbReference>
<evidence type="ECO:0000259" key="10">
    <source>
        <dbReference type="Pfam" id="PF23559"/>
    </source>
</evidence>
<name>A0A2T7CKK0_9POAL</name>
<dbReference type="PANTHER" id="PTHR36766:SF36">
    <property type="entry name" value="AAA+ ATPASE DOMAIN-CONTAINING PROTEIN"/>
    <property type="match status" value="1"/>
</dbReference>
<keyword evidence="3" id="KW-0677">Repeat</keyword>
<dbReference type="Pfam" id="PF18052">
    <property type="entry name" value="Rx_N"/>
    <property type="match status" value="1"/>
</dbReference>
<dbReference type="GO" id="GO:0005524">
    <property type="term" value="F:ATP binding"/>
    <property type="evidence" value="ECO:0007669"/>
    <property type="project" value="UniProtKB-KW"/>
</dbReference>
<reference evidence="11 12" key="1">
    <citation type="submission" date="2018-04" db="EMBL/GenBank/DDBJ databases">
        <title>WGS assembly of Panicum hallii var. hallii HAL2.</title>
        <authorList>
            <person name="Lovell J."/>
            <person name="Jenkins J."/>
            <person name="Lowry D."/>
            <person name="Mamidi S."/>
            <person name="Sreedasyam A."/>
            <person name="Weng X."/>
            <person name="Barry K."/>
            <person name="Bonette J."/>
            <person name="Campitelli B."/>
            <person name="Daum C."/>
            <person name="Gordon S."/>
            <person name="Gould B."/>
            <person name="Lipzen A."/>
            <person name="MacQueen A."/>
            <person name="Palacio-Mejia J."/>
            <person name="Plott C."/>
            <person name="Shakirov E."/>
            <person name="Shu S."/>
            <person name="Yoshinaga Y."/>
            <person name="Zane M."/>
            <person name="Rokhsar D."/>
            <person name="Grimwood J."/>
            <person name="Schmutz J."/>
            <person name="Juenger T."/>
        </authorList>
    </citation>
    <scope>NUCLEOTIDE SEQUENCE [LARGE SCALE GENOMIC DNA]</scope>
    <source>
        <strain evidence="12">cv. HAL2</strain>
    </source>
</reference>
<dbReference type="Gene3D" id="1.20.5.4130">
    <property type="match status" value="1"/>
</dbReference>
<dbReference type="InterPro" id="IPR038005">
    <property type="entry name" value="RX-like_CC"/>
</dbReference>
<gene>
    <name evidence="11" type="ORF">GQ55_8G041000</name>
</gene>
<sequence>MAGVLDALVSYVQNMLTGMARDEVQMLLGVSGEIQKLDIKLKDLKNFLLDADKRSITDQSVQAWVLELREAMYDATNILDICQIQAMERGPSHDAGCFNPLLFCMRNPIHAHKIGSRIKNLNQRLEDIKKRSLDFNFINLNSYEDHSRRVASSRPGSRETSGELDESSLVGENIEEDTRNLVEMLTTAALPKCENNKILVFAIVGVGGIGKTTLAKKIFNHDIIQQEFAKKIWLSVNQDFSEIELLRRAVIEAGGEHQSNGNTRGALERALKEVLNRQKILLVMDDVWNHRAWEDVLQTPLITAALAPGSCVLVTTRHDTVARGMMATMPYHHVNKLDPEDAWLLLKKKVVGNGNDEAQIELLKDIGMEIITKCDCLPLAVKVIGGLLRQKTARRREWENVLNDSIWSVSQMPEELNYAIYLSYEDLSPSLKPCFLHYSLLPKSRVFFTDEIIGMWISEGFVYGTSCDLEKIGKEYYDELYRGTLLSLI</sequence>
<evidence type="ECO:0000256" key="1">
    <source>
        <dbReference type="ARBA" id="ARBA00008894"/>
    </source>
</evidence>
<feature type="domain" description="Disease resistance protein winged helix" evidence="10">
    <location>
        <begin position="442"/>
        <end position="486"/>
    </location>
</feature>
<feature type="region of interest" description="Disordered" evidence="7">
    <location>
        <begin position="148"/>
        <end position="170"/>
    </location>
</feature>
<dbReference type="InterPro" id="IPR027417">
    <property type="entry name" value="P-loop_NTPase"/>
</dbReference>
<keyword evidence="5" id="KW-0611">Plant defense</keyword>
<feature type="domain" description="NB-ARC" evidence="8">
    <location>
        <begin position="194"/>
        <end position="352"/>
    </location>
</feature>
<dbReference type="AlphaFoldDB" id="A0A2T7CKK0"/>
<dbReference type="PANTHER" id="PTHR36766">
    <property type="entry name" value="PLANT BROAD-SPECTRUM MILDEW RESISTANCE PROTEIN RPW8"/>
    <property type="match status" value="1"/>
</dbReference>
<evidence type="ECO:0000256" key="6">
    <source>
        <dbReference type="ARBA" id="ARBA00022840"/>
    </source>
</evidence>
<dbReference type="GO" id="GO:0006952">
    <property type="term" value="P:defense response"/>
    <property type="evidence" value="ECO:0007669"/>
    <property type="project" value="UniProtKB-KW"/>
</dbReference>
<evidence type="ECO:0000256" key="3">
    <source>
        <dbReference type="ARBA" id="ARBA00022737"/>
    </source>
</evidence>
<dbReference type="OrthoDB" id="5279713at2759"/>
<keyword evidence="4" id="KW-0547">Nucleotide-binding</keyword>
<evidence type="ECO:0000259" key="8">
    <source>
        <dbReference type="Pfam" id="PF00931"/>
    </source>
</evidence>
<evidence type="ECO:0000256" key="4">
    <source>
        <dbReference type="ARBA" id="ARBA00022741"/>
    </source>
</evidence>
<dbReference type="CDD" id="cd14798">
    <property type="entry name" value="RX-CC_like"/>
    <property type="match status" value="1"/>
</dbReference>
<dbReference type="Gramene" id="PUZ43864">
    <property type="protein sequence ID" value="PUZ43864"/>
    <property type="gene ID" value="GQ55_8G041000"/>
</dbReference>
<dbReference type="InterPro" id="IPR058922">
    <property type="entry name" value="WHD_DRP"/>
</dbReference>
<dbReference type="PRINTS" id="PR00364">
    <property type="entry name" value="DISEASERSIST"/>
</dbReference>
<keyword evidence="12" id="KW-1185">Reference proteome</keyword>
<dbReference type="Proteomes" id="UP000244336">
    <property type="component" value="Chromosome 8"/>
</dbReference>
<dbReference type="Gene3D" id="3.40.50.300">
    <property type="entry name" value="P-loop containing nucleotide triphosphate hydrolases"/>
    <property type="match status" value="1"/>
</dbReference>
<dbReference type="InterPro" id="IPR002182">
    <property type="entry name" value="NB-ARC"/>
</dbReference>